<evidence type="ECO:0000256" key="4">
    <source>
        <dbReference type="SAM" id="MobiDB-lite"/>
    </source>
</evidence>
<sequence length="130" mass="14448">MNIIGRLTRDAEVRTTSQDKQVVNFSVATNDSYRNKQGERIEHTTYFDCSYWISPNVAKLLKKGTLVELSGRVSTRAWAGNDGELRAGLNFHTSQIKLHGGSKRAETGQASTQSKSNKVTALETEDDLPF</sequence>
<gene>
    <name evidence="5" type="ORF">ACFQ2C_13795</name>
</gene>
<feature type="compositionally biased region" description="Polar residues" evidence="4">
    <location>
        <begin position="108"/>
        <end position="119"/>
    </location>
</feature>
<dbReference type="EMBL" id="JBHTKY010000022">
    <property type="protein sequence ID" value="MFD1166681.1"/>
    <property type="molecule type" value="Genomic_DNA"/>
</dbReference>
<evidence type="ECO:0000313" key="6">
    <source>
        <dbReference type="Proteomes" id="UP001597205"/>
    </source>
</evidence>
<dbReference type="Pfam" id="PF00436">
    <property type="entry name" value="SSB"/>
    <property type="match status" value="1"/>
</dbReference>
<dbReference type="SUPFAM" id="SSF50249">
    <property type="entry name" value="Nucleic acid-binding proteins"/>
    <property type="match status" value="1"/>
</dbReference>
<keyword evidence="1 2" id="KW-0238">DNA-binding</keyword>
<protein>
    <recommendedName>
        <fullName evidence="2 3">Single-stranded DNA-binding protein</fullName>
    </recommendedName>
</protein>
<dbReference type="InterPro" id="IPR012340">
    <property type="entry name" value="NA-bd_OB-fold"/>
</dbReference>
<reference evidence="6" key="1">
    <citation type="journal article" date="2019" name="Int. J. Syst. Evol. Microbiol.">
        <title>The Global Catalogue of Microorganisms (GCM) 10K type strain sequencing project: providing services to taxonomists for standard genome sequencing and annotation.</title>
        <authorList>
            <consortium name="The Broad Institute Genomics Platform"/>
            <consortium name="The Broad Institute Genome Sequencing Center for Infectious Disease"/>
            <person name="Wu L."/>
            <person name="Ma J."/>
        </authorList>
    </citation>
    <scope>NUCLEOTIDE SEQUENCE [LARGE SCALE GENOMIC DNA]</scope>
    <source>
        <strain evidence="6">CCUG 52468</strain>
    </source>
</reference>
<dbReference type="Proteomes" id="UP001597205">
    <property type="component" value="Unassembled WGS sequence"/>
</dbReference>
<dbReference type="PROSITE" id="PS50935">
    <property type="entry name" value="SSB"/>
    <property type="match status" value="1"/>
</dbReference>
<dbReference type="InterPro" id="IPR000424">
    <property type="entry name" value="Primosome_PriB/ssb"/>
</dbReference>
<name>A0ABW3RPC2_9SPHI</name>
<dbReference type="Gene3D" id="2.40.50.140">
    <property type="entry name" value="Nucleic acid-binding proteins"/>
    <property type="match status" value="1"/>
</dbReference>
<dbReference type="GO" id="GO:0003677">
    <property type="term" value="F:DNA binding"/>
    <property type="evidence" value="ECO:0007669"/>
    <property type="project" value="UniProtKB-KW"/>
</dbReference>
<organism evidence="5 6">
    <name type="scientific">Sphingobacterium daejeonense</name>
    <dbReference type="NCBI Taxonomy" id="371142"/>
    <lineage>
        <taxon>Bacteria</taxon>
        <taxon>Pseudomonadati</taxon>
        <taxon>Bacteroidota</taxon>
        <taxon>Sphingobacteriia</taxon>
        <taxon>Sphingobacteriales</taxon>
        <taxon>Sphingobacteriaceae</taxon>
        <taxon>Sphingobacterium</taxon>
    </lineage>
</organism>
<evidence type="ECO:0000313" key="5">
    <source>
        <dbReference type="EMBL" id="MFD1166681.1"/>
    </source>
</evidence>
<dbReference type="InterPro" id="IPR011344">
    <property type="entry name" value="ssDNA-bd"/>
</dbReference>
<dbReference type="PIRSF" id="PIRSF002070">
    <property type="entry name" value="SSB"/>
    <property type="match status" value="1"/>
</dbReference>
<proteinExistence type="predicted"/>
<dbReference type="RefSeq" id="WP_380897601.1">
    <property type="nucleotide sequence ID" value="NZ_JBHTKY010000022.1"/>
</dbReference>
<comment type="caution">
    <text evidence="5">The sequence shown here is derived from an EMBL/GenBank/DDBJ whole genome shotgun (WGS) entry which is preliminary data.</text>
</comment>
<keyword evidence="6" id="KW-1185">Reference proteome</keyword>
<accession>A0ABW3RPC2</accession>
<evidence type="ECO:0000256" key="3">
    <source>
        <dbReference type="RuleBase" id="RU000524"/>
    </source>
</evidence>
<evidence type="ECO:0000256" key="2">
    <source>
        <dbReference type="PIRNR" id="PIRNR002070"/>
    </source>
</evidence>
<evidence type="ECO:0000256" key="1">
    <source>
        <dbReference type="ARBA" id="ARBA00023125"/>
    </source>
</evidence>
<dbReference type="CDD" id="cd04496">
    <property type="entry name" value="SSB_OBF"/>
    <property type="match status" value="1"/>
</dbReference>
<dbReference type="NCBIfam" id="TIGR00621">
    <property type="entry name" value="ssb"/>
    <property type="match status" value="1"/>
</dbReference>
<feature type="region of interest" description="Disordered" evidence="4">
    <location>
        <begin position="98"/>
        <end position="130"/>
    </location>
</feature>